<evidence type="ECO:0000313" key="2">
    <source>
        <dbReference type="EMBL" id="CRK89673.1"/>
    </source>
</evidence>
<organism evidence="2 3">
    <name type="scientific">Clunio marinus</name>
    <dbReference type="NCBI Taxonomy" id="568069"/>
    <lineage>
        <taxon>Eukaryota</taxon>
        <taxon>Metazoa</taxon>
        <taxon>Ecdysozoa</taxon>
        <taxon>Arthropoda</taxon>
        <taxon>Hexapoda</taxon>
        <taxon>Insecta</taxon>
        <taxon>Pterygota</taxon>
        <taxon>Neoptera</taxon>
        <taxon>Endopterygota</taxon>
        <taxon>Diptera</taxon>
        <taxon>Nematocera</taxon>
        <taxon>Chironomoidea</taxon>
        <taxon>Chironomidae</taxon>
        <taxon>Clunio</taxon>
    </lineage>
</organism>
<dbReference type="EMBL" id="CVRI01000014">
    <property type="protein sequence ID" value="CRK89673.1"/>
    <property type="molecule type" value="Genomic_DNA"/>
</dbReference>
<feature type="region of interest" description="Disordered" evidence="1">
    <location>
        <begin position="1"/>
        <end position="58"/>
    </location>
</feature>
<keyword evidence="3" id="KW-1185">Reference proteome</keyword>
<protein>
    <submittedName>
        <fullName evidence="2">CLUMA_CG003615, isoform A</fullName>
    </submittedName>
</protein>
<accession>A0A1J1HU44</accession>
<sequence length="78" mass="8611">MDEPVNNAANQPDTAMKKQTENPSDDFDVADNLALNSDETINQPVVNDDNINQSPANNVANQAVENNYNLCNHITKRI</sequence>
<proteinExistence type="predicted"/>
<name>A0A1J1HU44_9DIPT</name>
<dbReference type="Proteomes" id="UP000183832">
    <property type="component" value="Unassembled WGS sequence"/>
</dbReference>
<gene>
    <name evidence="2" type="ORF">CLUMA_CG003615</name>
</gene>
<feature type="compositionally biased region" description="Polar residues" evidence="1">
    <location>
        <begin position="34"/>
        <end position="55"/>
    </location>
</feature>
<evidence type="ECO:0000313" key="3">
    <source>
        <dbReference type="Proteomes" id="UP000183832"/>
    </source>
</evidence>
<reference evidence="2 3" key="1">
    <citation type="submission" date="2015-04" db="EMBL/GenBank/DDBJ databases">
        <authorList>
            <person name="Syromyatnikov M.Y."/>
            <person name="Popov V.N."/>
        </authorList>
    </citation>
    <scope>NUCLEOTIDE SEQUENCE [LARGE SCALE GENOMIC DNA]</scope>
</reference>
<dbReference type="AlphaFoldDB" id="A0A1J1HU44"/>
<evidence type="ECO:0000256" key="1">
    <source>
        <dbReference type="SAM" id="MobiDB-lite"/>
    </source>
</evidence>